<feature type="region of interest" description="Disordered" evidence="1">
    <location>
        <begin position="70"/>
        <end position="94"/>
    </location>
</feature>
<evidence type="ECO:0000256" key="1">
    <source>
        <dbReference type="SAM" id="MobiDB-lite"/>
    </source>
</evidence>
<name>A0A918NLN6_9ACTN</name>
<sequence length="94" mass="9471">MFAVSLAMFGMSQLLSFFDEWGVHPIGSDGEGEAVPVTATIESVSATTGLVAAAASLVTALVAWALTRSAARRGSSKDAVPLTADEARGATGEG</sequence>
<reference evidence="3" key="2">
    <citation type="submission" date="2020-09" db="EMBL/GenBank/DDBJ databases">
        <authorList>
            <person name="Sun Q."/>
            <person name="Ohkuma M."/>
        </authorList>
    </citation>
    <scope>NUCLEOTIDE SEQUENCE</scope>
    <source>
        <strain evidence="3">JCM 4956</strain>
    </source>
</reference>
<organism evidence="3 4">
    <name type="scientific">Streptomyces fructofermentans</name>
    <dbReference type="NCBI Taxonomy" id="152141"/>
    <lineage>
        <taxon>Bacteria</taxon>
        <taxon>Bacillati</taxon>
        <taxon>Actinomycetota</taxon>
        <taxon>Actinomycetes</taxon>
        <taxon>Kitasatosporales</taxon>
        <taxon>Streptomycetaceae</taxon>
        <taxon>Streptomyces</taxon>
    </lineage>
</organism>
<keyword evidence="4" id="KW-1185">Reference proteome</keyword>
<feature type="transmembrane region" description="Helical" evidence="2">
    <location>
        <begin position="46"/>
        <end position="67"/>
    </location>
</feature>
<keyword evidence="2" id="KW-1133">Transmembrane helix</keyword>
<dbReference type="AlphaFoldDB" id="A0A918NLN6"/>
<protein>
    <submittedName>
        <fullName evidence="3">Uncharacterized protein</fullName>
    </submittedName>
</protein>
<keyword evidence="2" id="KW-0812">Transmembrane</keyword>
<dbReference type="EMBL" id="BMWD01000021">
    <property type="protein sequence ID" value="GGX79234.1"/>
    <property type="molecule type" value="Genomic_DNA"/>
</dbReference>
<gene>
    <name evidence="3" type="ORF">GCM10010515_53730</name>
</gene>
<dbReference type="Proteomes" id="UP000645555">
    <property type="component" value="Unassembled WGS sequence"/>
</dbReference>
<evidence type="ECO:0000313" key="4">
    <source>
        <dbReference type="Proteomes" id="UP000645555"/>
    </source>
</evidence>
<evidence type="ECO:0000313" key="3">
    <source>
        <dbReference type="EMBL" id="GGX79234.1"/>
    </source>
</evidence>
<accession>A0A918NLN6</accession>
<comment type="caution">
    <text evidence="3">The sequence shown here is derived from an EMBL/GenBank/DDBJ whole genome shotgun (WGS) entry which is preliminary data.</text>
</comment>
<reference evidence="3" key="1">
    <citation type="journal article" date="2014" name="Int. J. Syst. Evol. Microbiol.">
        <title>Complete genome sequence of Corynebacterium casei LMG S-19264T (=DSM 44701T), isolated from a smear-ripened cheese.</title>
        <authorList>
            <consortium name="US DOE Joint Genome Institute (JGI-PGF)"/>
            <person name="Walter F."/>
            <person name="Albersmeier A."/>
            <person name="Kalinowski J."/>
            <person name="Ruckert C."/>
        </authorList>
    </citation>
    <scope>NUCLEOTIDE SEQUENCE</scope>
    <source>
        <strain evidence="3">JCM 4956</strain>
    </source>
</reference>
<keyword evidence="2" id="KW-0472">Membrane</keyword>
<evidence type="ECO:0000256" key="2">
    <source>
        <dbReference type="SAM" id="Phobius"/>
    </source>
</evidence>
<proteinExistence type="predicted"/>